<dbReference type="EMBL" id="JH711583">
    <property type="protein sequence ID" value="EIW77835.1"/>
    <property type="molecule type" value="Genomic_DNA"/>
</dbReference>
<evidence type="ECO:0000313" key="1">
    <source>
        <dbReference type="EMBL" id="EIW77835.1"/>
    </source>
</evidence>
<evidence type="ECO:0000313" key="2">
    <source>
        <dbReference type="Proteomes" id="UP000053558"/>
    </source>
</evidence>
<keyword evidence="2" id="KW-1185">Reference proteome</keyword>
<reference evidence="2" key="1">
    <citation type="journal article" date="2012" name="Science">
        <title>The Paleozoic origin of enzymatic lignin decomposition reconstructed from 31 fungal genomes.</title>
        <authorList>
            <person name="Floudas D."/>
            <person name="Binder M."/>
            <person name="Riley R."/>
            <person name="Barry K."/>
            <person name="Blanchette R.A."/>
            <person name="Henrissat B."/>
            <person name="Martinez A.T."/>
            <person name="Otillar R."/>
            <person name="Spatafora J.W."/>
            <person name="Yadav J.S."/>
            <person name="Aerts A."/>
            <person name="Benoit I."/>
            <person name="Boyd A."/>
            <person name="Carlson A."/>
            <person name="Copeland A."/>
            <person name="Coutinho P.M."/>
            <person name="de Vries R.P."/>
            <person name="Ferreira P."/>
            <person name="Findley K."/>
            <person name="Foster B."/>
            <person name="Gaskell J."/>
            <person name="Glotzer D."/>
            <person name="Gorecki P."/>
            <person name="Heitman J."/>
            <person name="Hesse C."/>
            <person name="Hori C."/>
            <person name="Igarashi K."/>
            <person name="Jurgens J.A."/>
            <person name="Kallen N."/>
            <person name="Kersten P."/>
            <person name="Kohler A."/>
            <person name="Kuees U."/>
            <person name="Kumar T.K.A."/>
            <person name="Kuo A."/>
            <person name="LaButti K."/>
            <person name="Larrondo L.F."/>
            <person name="Lindquist E."/>
            <person name="Ling A."/>
            <person name="Lombard V."/>
            <person name="Lucas S."/>
            <person name="Lundell T."/>
            <person name="Martin R."/>
            <person name="McLaughlin D.J."/>
            <person name="Morgenstern I."/>
            <person name="Morin E."/>
            <person name="Murat C."/>
            <person name="Nagy L.G."/>
            <person name="Nolan M."/>
            <person name="Ohm R.A."/>
            <person name="Patyshakuliyeva A."/>
            <person name="Rokas A."/>
            <person name="Ruiz-Duenas F.J."/>
            <person name="Sabat G."/>
            <person name="Salamov A."/>
            <person name="Samejima M."/>
            <person name="Schmutz J."/>
            <person name="Slot J.C."/>
            <person name="St John F."/>
            <person name="Stenlid J."/>
            <person name="Sun H."/>
            <person name="Sun S."/>
            <person name="Syed K."/>
            <person name="Tsang A."/>
            <person name="Wiebenga A."/>
            <person name="Young D."/>
            <person name="Pisabarro A."/>
            <person name="Eastwood D.C."/>
            <person name="Martin F."/>
            <person name="Cullen D."/>
            <person name="Grigoriev I.V."/>
            <person name="Hibbett D.S."/>
        </authorList>
    </citation>
    <scope>NUCLEOTIDE SEQUENCE [LARGE SCALE GENOMIC DNA]</scope>
    <source>
        <strain evidence="2">RWD-64-598 SS2</strain>
    </source>
</reference>
<dbReference type="Proteomes" id="UP000053558">
    <property type="component" value="Unassembled WGS sequence"/>
</dbReference>
<dbReference type="RefSeq" id="XP_007772157.1">
    <property type="nucleotide sequence ID" value="XM_007773967.1"/>
</dbReference>
<organism evidence="1 2">
    <name type="scientific">Coniophora puteana (strain RWD-64-598)</name>
    <name type="common">Brown rot fungus</name>
    <dbReference type="NCBI Taxonomy" id="741705"/>
    <lineage>
        <taxon>Eukaryota</taxon>
        <taxon>Fungi</taxon>
        <taxon>Dikarya</taxon>
        <taxon>Basidiomycota</taxon>
        <taxon>Agaricomycotina</taxon>
        <taxon>Agaricomycetes</taxon>
        <taxon>Agaricomycetidae</taxon>
        <taxon>Boletales</taxon>
        <taxon>Coniophorineae</taxon>
        <taxon>Coniophoraceae</taxon>
        <taxon>Coniophora</taxon>
    </lineage>
</organism>
<name>A0A5M3MGS6_CONPW</name>
<gene>
    <name evidence="1" type="ORF">CONPUDRAFT_139003</name>
</gene>
<comment type="caution">
    <text evidence="1">The sequence shown here is derived from an EMBL/GenBank/DDBJ whole genome shotgun (WGS) entry which is preliminary data.</text>
</comment>
<dbReference type="GeneID" id="19201283"/>
<protein>
    <submittedName>
        <fullName evidence="1">Uncharacterized protein</fullName>
    </submittedName>
</protein>
<proteinExistence type="predicted"/>
<accession>A0A5M3MGS6</accession>
<dbReference type="KEGG" id="cput:CONPUDRAFT_139003"/>
<sequence length="77" mass="8945">MMDTMHSEADQGHNLYHIRDRVVRMKAHLRYVQGLCSLHTQPSDPFISELDGWLDAVKSCVQILEDRHSSRSFVFAM</sequence>
<dbReference type="AlphaFoldDB" id="A0A5M3MGS6"/>